<reference evidence="3 4" key="1">
    <citation type="submission" date="2019-03" db="EMBL/GenBank/DDBJ databases">
        <title>Genomic Encyclopedia of Type Strains, Phase IV (KMG-IV): sequencing the most valuable type-strain genomes for metagenomic binning, comparative biology and taxonomic classification.</title>
        <authorList>
            <person name="Goeker M."/>
        </authorList>
    </citation>
    <scope>NUCLEOTIDE SEQUENCE [LARGE SCALE GENOMIC DNA]</scope>
    <source>
        <strain evidence="3 4">DSM 102940</strain>
    </source>
</reference>
<dbReference type="InterPro" id="IPR035940">
    <property type="entry name" value="CAP_sf"/>
</dbReference>
<organism evidence="3 4">
    <name type="scientific">Marinisporobacter balticus</name>
    <dbReference type="NCBI Taxonomy" id="2018667"/>
    <lineage>
        <taxon>Bacteria</taxon>
        <taxon>Bacillati</taxon>
        <taxon>Bacillota</taxon>
        <taxon>Clostridia</taxon>
        <taxon>Peptostreptococcales</taxon>
        <taxon>Thermotaleaceae</taxon>
        <taxon>Marinisporobacter</taxon>
    </lineage>
</organism>
<feature type="domain" description="SLH" evidence="2">
    <location>
        <begin position="461"/>
        <end position="520"/>
    </location>
</feature>
<dbReference type="Pfam" id="PF00188">
    <property type="entry name" value="CAP"/>
    <property type="match status" value="1"/>
</dbReference>
<evidence type="ECO:0000313" key="3">
    <source>
        <dbReference type="EMBL" id="TCO76412.1"/>
    </source>
</evidence>
<proteinExistence type="predicted"/>
<name>A0A4R2KU59_9FIRM</name>
<dbReference type="PROSITE" id="PS51272">
    <property type="entry name" value="SLH"/>
    <property type="match status" value="3"/>
</dbReference>
<dbReference type="Gene3D" id="3.40.33.10">
    <property type="entry name" value="CAP"/>
    <property type="match status" value="1"/>
</dbReference>
<feature type="domain" description="SLH" evidence="2">
    <location>
        <begin position="524"/>
        <end position="580"/>
    </location>
</feature>
<sequence length="580" mass="65981">MKNNFKYMLLIVLMLLASGIFLISYAEDGIGYFPPQPKDITVLVSKPNISIQLILNNNKVKEMEMKLNGNQVDAQYDPAIQTISYKPKNPLKQGNYKVDLSIHLEGWKPITQSWQFRVSENAVDTLPATTDAQKNALNYVNRYRKLLSLSEFKLDDALNASAMAHSNYMAINNKLNHDESTNNKGFTGISLYNRVGTFGYIGSNVAENISSGQKDYQEAIDGLVDAPYHRIAWINPFMIDLGYGVKNKYYTFDFGGNKDLKDQTILYPKENQNHVPISWDNNEIPNPLRFYGKSGKVGYPISFSYFSKNNIEKLTIEKATLKNSKGNMVEVYINTPEKDKKLQESILIIPKKPLGKGEKYTASIEGKILFKDKVAKVINKTWTFTTEVDEKDKNAWMKEFIYIDIEGHWAQKYILDLSEKGIISEKENDRYKPNDKITRAEFTEMIVKALGIKTKVHQVIFKDVNKKTDKALYIEAAYREGIIKGMGDGTFHPNRTIKREEIAALIIKGYEKKGDLNKIKQLPTLSFKDNDDISPWAVKYVKAAYELGIIKGRDTGAFSPKDFATRAEAAVIVKKLLEKI</sequence>
<dbReference type="PANTHER" id="PTHR31157:SF1">
    <property type="entry name" value="SCP DOMAIN-CONTAINING PROTEIN"/>
    <property type="match status" value="1"/>
</dbReference>
<evidence type="ECO:0000313" key="4">
    <source>
        <dbReference type="Proteomes" id="UP000294919"/>
    </source>
</evidence>
<dbReference type="Pfam" id="PF00395">
    <property type="entry name" value="SLH"/>
    <property type="match status" value="3"/>
</dbReference>
<dbReference type="PANTHER" id="PTHR31157">
    <property type="entry name" value="SCP DOMAIN-CONTAINING PROTEIN"/>
    <property type="match status" value="1"/>
</dbReference>
<dbReference type="AlphaFoldDB" id="A0A4R2KU59"/>
<accession>A0A4R2KU59</accession>
<evidence type="ECO:0000259" key="2">
    <source>
        <dbReference type="PROSITE" id="PS51272"/>
    </source>
</evidence>
<dbReference type="InterPro" id="IPR014044">
    <property type="entry name" value="CAP_dom"/>
</dbReference>
<evidence type="ECO:0000256" key="1">
    <source>
        <dbReference type="ARBA" id="ARBA00022737"/>
    </source>
</evidence>
<dbReference type="SUPFAM" id="SSF55797">
    <property type="entry name" value="PR-1-like"/>
    <property type="match status" value="1"/>
</dbReference>
<dbReference type="EMBL" id="SLWV01000008">
    <property type="protein sequence ID" value="TCO76412.1"/>
    <property type="molecule type" value="Genomic_DNA"/>
</dbReference>
<feature type="domain" description="SLH" evidence="2">
    <location>
        <begin position="397"/>
        <end position="460"/>
    </location>
</feature>
<dbReference type="OrthoDB" id="2690110at2"/>
<dbReference type="RefSeq" id="WP_132244340.1">
    <property type="nucleotide sequence ID" value="NZ_SLWV01000008.1"/>
</dbReference>
<gene>
    <name evidence="3" type="ORF">EV214_10814</name>
</gene>
<keyword evidence="1" id="KW-0677">Repeat</keyword>
<dbReference type="CDD" id="cd05379">
    <property type="entry name" value="CAP_bacterial"/>
    <property type="match status" value="1"/>
</dbReference>
<dbReference type="Proteomes" id="UP000294919">
    <property type="component" value="Unassembled WGS sequence"/>
</dbReference>
<dbReference type="InterPro" id="IPR001119">
    <property type="entry name" value="SLH_dom"/>
</dbReference>
<keyword evidence="4" id="KW-1185">Reference proteome</keyword>
<protein>
    <submittedName>
        <fullName evidence="3">S-layer family protein</fullName>
    </submittedName>
</protein>
<comment type="caution">
    <text evidence="3">The sequence shown here is derived from an EMBL/GenBank/DDBJ whole genome shotgun (WGS) entry which is preliminary data.</text>
</comment>